<dbReference type="Proteomes" id="UP000053958">
    <property type="component" value="Unassembled WGS sequence"/>
</dbReference>
<feature type="compositionally biased region" description="Basic and acidic residues" evidence="1">
    <location>
        <begin position="1"/>
        <end position="24"/>
    </location>
</feature>
<feature type="compositionally biased region" description="Acidic residues" evidence="1">
    <location>
        <begin position="37"/>
        <end position="66"/>
    </location>
</feature>
<feature type="region of interest" description="Disordered" evidence="1">
    <location>
        <begin position="1"/>
        <end position="75"/>
    </location>
</feature>
<evidence type="ECO:0000313" key="3">
    <source>
        <dbReference type="Proteomes" id="UP000053958"/>
    </source>
</evidence>
<accession>A0A0F4YKQ2</accession>
<dbReference type="GeneID" id="25319505"/>
<evidence type="ECO:0000313" key="2">
    <source>
        <dbReference type="EMBL" id="KKA18809.1"/>
    </source>
</evidence>
<sequence>MPRDFESDKHVTLSDNESDARTDLPDIFSNNPSNDSSDSDTEPNRDDSDDDSDDSSDDDAFYDDEEQHPPDFLPRCHTSRRLTVWMSPSSDSNGIVLRLRRSWRRQGTIRTDSVDFRAVILSSASTRSLSLRRLSDTLKAFSASIVTNNGARMDTGLLESNIRAH</sequence>
<protein>
    <submittedName>
        <fullName evidence="2">Uncharacterized protein</fullName>
    </submittedName>
</protein>
<name>A0A0F4YKQ2_RASE3</name>
<dbReference type="AlphaFoldDB" id="A0A0F4YKQ2"/>
<dbReference type="RefSeq" id="XP_013325421.1">
    <property type="nucleotide sequence ID" value="XM_013469967.1"/>
</dbReference>
<dbReference type="EMBL" id="LASV01000417">
    <property type="protein sequence ID" value="KKA18809.1"/>
    <property type="molecule type" value="Genomic_DNA"/>
</dbReference>
<evidence type="ECO:0000256" key="1">
    <source>
        <dbReference type="SAM" id="MobiDB-lite"/>
    </source>
</evidence>
<proteinExistence type="predicted"/>
<gene>
    <name evidence="2" type="ORF">T310_7229</name>
</gene>
<reference evidence="2 3" key="1">
    <citation type="submission" date="2015-04" db="EMBL/GenBank/DDBJ databases">
        <authorList>
            <person name="Heijne W.H."/>
            <person name="Fedorova N.D."/>
            <person name="Nierman W.C."/>
            <person name="Vollebregt A.W."/>
            <person name="Zhao Z."/>
            <person name="Wu L."/>
            <person name="Kumar M."/>
            <person name="Stam H."/>
            <person name="van den Berg M.A."/>
            <person name="Pel H.J."/>
        </authorList>
    </citation>
    <scope>NUCLEOTIDE SEQUENCE [LARGE SCALE GENOMIC DNA]</scope>
    <source>
        <strain evidence="2 3">CBS 393.64</strain>
    </source>
</reference>
<organism evidence="2 3">
    <name type="scientific">Rasamsonia emersonii (strain ATCC 16479 / CBS 393.64 / IMI 116815)</name>
    <dbReference type="NCBI Taxonomy" id="1408163"/>
    <lineage>
        <taxon>Eukaryota</taxon>
        <taxon>Fungi</taxon>
        <taxon>Dikarya</taxon>
        <taxon>Ascomycota</taxon>
        <taxon>Pezizomycotina</taxon>
        <taxon>Eurotiomycetes</taxon>
        <taxon>Eurotiomycetidae</taxon>
        <taxon>Eurotiales</taxon>
        <taxon>Trichocomaceae</taxon>
        <taxon>Rasamsonia</taxon>
    </lineage>
</organism>
<comment type="caution">
    <text evidence="2">The sequence shown here is derived from an EMBL/GenBank/DDBJ whole genome shotgun (WGS) entry which is preliminary data.</text>
</comment>
<keyword evidence="3" id="KW-1185">Reference proteome</keyword>